<feature type="compositionally biased region" description="Basic and acidic residues" evidence="1">
    <location>
        <begin position="85"/>
        <end position="98"/>
    </location>
</feature>
<evidence type="ECO:0000313" key="4">
    <source>
        <dbReference type="Proteomes" id="UP000278673"/>
    </source>
</evidence>
<protein>
    <submittedName>
        <fullName evidence="3">DUF2510 domain-containing protein</fullName>
    </submittedName>
</protein>
<evidence type="ECO:0000256" key="1">
    <source>
        <dbReference type="SAM" id="MobiDB-lite"/>
    </source>
</evidence>
<name>A0A3M2LAV5_9ACTN</name>
<dbReference type="Pfam" id="PF10708">
    <property type="entry name" value="DUF2510"/>
    <property type="match status" value="1"/>
</dbReference>
<sequence>MSLPPAGNASGGPGPNWYPDPSIPGYIRYWDGQTWVAGSSRPEPREGEPLPAPPAAGASSGPPAQGDQNARGALPVRQNRAEIAASRDQHVGGGRPDEDVSTSPVAAAGRVDPRGQFVRTPSEGSEPPPAVPQQSGGRPKDKPESRNEQTFGLRQADLPQQRPPAASSGGPAGAPAGGPPGLGLPGAPNAAAPSAGSGGSSTPPASGAQQQPPASGGPAASSGG</sequence>
<keyword evidence="4" id="KW-1185">Reference proteome</keyword>
<feature type="domain" description="DUF2510" evidence="2">
    <location>
        <begin position="15"/>
        <end position="45"/>
    </location>
</feature>
<feature type="compositionally biased region" description="Low complexity" evidence="1">
    <location>
        <begin position="55"/>
        <end position="64"/>
    </location>
</feature>
<evidence type="ECO:0000313" key="3">
    <source>
        <dbReference type="EMBL" id="RMI33840.1"/>
    </source>
</evidence>
<comment type="caution">
    <text evidence="3">The sequence shown here is derived from an EMBL/GenBank/DDBJ whole genome shotgun (WGS) entry which is preliminary data.</text>
</comment>
<feature type="compositionally biased region" description="Low complexity" evidence="1">
    <location>
        <begin position="185"/>
        <end position="224"/>
    </location>
</feature>
<feature type="compositionally biased region" description="Gly residues" evidence="1">
    <location>
        <begin position="170"/>
        <end position="184"/>
    </location>
</feature>
<reference evidence="3 4" key="1">
    <citation type="submission" date="2018-10" db="EMBL/GenBank/DDBJ databases">
        <title>Isolation, diversity and antifungal activity of actinobacteria from wheat.</title>
        <authorList>
            <person name="Han C."/>
        </authorList>
    </citation>
    <scope>NUCLEOTIDE SEQUENCE [LARGE SCALE GENOMIC DNA]</scope>
    <source>
        <strain evidence="3 4">NEAU-YY642</strain>
    </source>
</reference>
<feature type="region of interest" description="Disordered" evidence="1">
    <location>
        <begin position="1"/>
        <end position="24"/>
    </location>
</feature>
<evidence type="ECO:0000259" key="2">
    <source>
        <dbReference type="Pfam" id="PF10708"/>
    </source>
</evidence>
<dbReference type="Proteomes" id="UP000278673">
    <property type="component" value="Unassembled WGS sequence"/>
</dbReference>
<dbReference type="RefSeq" id="WP_147472824.1">
    <property type="nucleotide sequence ID" value="NZ_RFFJ01000182.1"/>
</dbReference>
<dbReference type="InterPro" id="IPR018929">
    <property type="entry name" value="DUF2510"/>
</dbReference>
<proteinExistence type="predicted"/>
<dbReference type="EMBL" id="RFFJ01000182">
    <property type="protein sequence ID" value="RMI33840.1"/>
    <property type="molecule type" value="Genomic_DNA"/>
</dbReference>
<feature type="non-terminal residue" evidence="3">
    <location>
        <position position="224"/>
    </location>
</feature>
<feature type="region of interest" description="Disordered" evidence="1">
    <location>
        <begin position="36"/>
        <end position="224"/>
    </location>
</feature>
<feature type="compositionally biased region" description="Basic and acidic residues" evidence="1">
    <location>
        <begin position="138"/>
        <end position="147"/>
    </location>
</feature>
<dbReference type="AlphaFoldDB" id="A0A3M2LAV5"/>
<gene>
    <name evidence="3" type="ORF">EBN88_24065</name>
</gene>
<organism evidence="3 4">
    <name type="scientific">Streptomyces triticirhizae</name>
    <dbReference type="NCBI Taxonomy" id="2483353"/>
    <lineage>
        <taxon>Bacteria</taxon>
        <taxon>Bacillati</taxon>
        <taxon>Actinomycetota</taxon>
        <taxon>Actinomycetes</taxon>
        <taxon>Kitasatosporales</taxon>
        <taxon>Streptomycetaceae</taxon>
        <taxon>Streptomyces</taxon>
    </lineage>
</organism>
<accession>A0A3M2LAV5</accession>